<dbReference type="KEGG" id="panr:A7J50_3923"/>
<dbReference type="SUPFAM" id="SSF64182">
    <property type="entry name" value="DHH phosphoesterases"/>
    <property type="match status" value="1"/>
</dbReference>
<reference evidence="1 2" key="1">
    <citation type="submission" date="2016-05" db="EMBL/GenBank/DDBJ databases">
        <title>Complete genome sequence of Pseudomonas antarctica PAMC 27494.</title>
        <authorList>
            <person name="Lee J."/>
        </authorList>
    </citation>
    <scope>NUCLEOTIDE SEQUENCE [LARGE SCALE GENOMIC DNA]</scope>
    <source>
        <strain evidence="1 2">PAMC 27494</strain>
    </source>
</reference>
<gene>
    <name evidence="1" type="ORF">A7J50_3923</name>
</gene>
<evidence type="ECO:0000313" key="1">
    <source>
        <dbReference type="EMBL" id="ANF87288.1"/>
    </source>
</evidence>
<dbReference type="STRING" id="219572.A7J50_3923"/>
<accession>A0A172Z4P6</accession>
<dbReference type="AlphaFoldDB" id="A0A172Z4P6"/>
<sequence length="316" mass="34873">MRVVTSGSAYLDIDAYACCIAYAELLNHQGIEARAVSSAPLNFSICRSVLDWNASLDDYLPMAGDEFVLVDVSDYHHFDPSVVLDQVREVIDHHPGFEIHWSQKLGAGADIRPIGAAATLVFQRWEKSGLMPQISRHSAALLATAILDNTLNFTGKMTTALDIWAYEVLAQRAGLSADWPVRYFSECQAAIEADLLNALAADMKQMSAARNLPWLIAQMTVWDAQALVQRHRAAIEQWLAAQGEDWLLNAISIRERKSYWLAGPLLSQQKLSLLLSLNWQGAQAVLGRAMQRKELVKLALAAMNEGLNVPGKAVCC</sequence>
<protein>
    <submittedName>
        <fullName evidence="1">Inorganic pyrophosphatase</fullName>
    </submittedName>
</protein>
<dbReference type="InterPro" id="IPR038763">
    <property type="entry name" value="DHH_sf"/>
</dbReference>
<dbReference type="RefSeq" id="WP_064453294.1">
    <property type="nucleotide sequence ID" value="NZ_CP015600.1"/>
</dbReference>
<evidence type="ECO:0000313" key="2">
    <source>
        <dbReference type="Proteomes" id="UP000077829"/>
    </source>
</evidence>
<proteinExistence type="predicted"/>
<dbReference type="PATRIC" id="fig|219572.3.peg.4036"/>
<name>A0A172Z4P6_9PSED</name>
<dbReference type="Gene3D" id="3.90.1640.10">
    <property type="entry name" value="inorganic pyrophosphatase (n-terminal core)"/>
    <property type="match status" value="1"/>
</dbReference>
<dbReference type="Proteomes" id="UP000077829">
    <property type="component" value="Chromosome"/>
</dbReference>
<dbReference type="EMBL" id="CP015600">
    <property type="protein sequence ID" value="ANF87288.1"/>
    <property type="molecule type" value="Genomic_DNA"/>
</dbReference>
<organism evidence="1 2">
    <name type="scientific">Pseudomonas antarctica</name>
    <dbReference type="NCBI Taxonomy" id="219572"/>
    <lineage>
        <taxon>Bacteria</taxon>
        <taxon>Pseudomonadati</taxon>
        <taxon>Pseudomonadota</taxon>
        <taxon>Gammaproteobacteria</taxon>
        <taxon>Pseudomonadales</taxon>
        <taxon>Pseudomonadaceae</taxon>
        <taxon>Pseudomonas</taxon>
    </lineage>
</organism>